<dbReference type="Pfam" id="PF13527">
    <property type="entry name" value="Acetyltransf_9"/>
    <property type="match status" value="1"/>
</dbReference>
<dbReference type="Proteomes" id="UP000032233">
    <property type="component" value="Unassembled WGS sequence"/>
</dbReference>
<dbReference type="RefSeq" id="WP_044346902.1">
    <property type="nucleotide sequence ID" value="NZ_AZAC01000003.1"/>
</dbReference>
<gene>
    <name evidence="2" type="ORF">X474_04555</name>
</gene>
<proteinExistence type="predicted"/>
<evidence type="ECO:0000259" key="1">
    <source>
        <dbReference type="PROSITE" id="PS51186"/>
    </source>
</evidence>
<dbReference type="STRING" id="1429043.X474_04555"/>
<reference evidence="2 3" key="1">
    <citation type="submission" date="2013-11" db="EMBL/GenBank/DDBJ databases">
        <title>Metagenomic analysis of a methanogenic consortium involved in long chain n-alkane degradation.</title>
        <authorList>
            <person name="Davidova I.A."/>
            <person name="Callaghan A.V."/>
            <person name="Wawrik B."/>
            <person name="Pruitt S."/>
            <person name="Marks C."/>
            <person name="Duncan K.E."/>
            <person name="Suflita J.M."/>
        </authorList>
    </citation>
    <scope>NUCLEOTIDE SEQUENCE [LARGE SCALE GENOMIC DNA]</scope>
    <source>
        <strain evidence="2 3">SPR</strain>
    </source>
</reference>
<dbReference type="InParanoid" id="A0A0D2K0Y5"/>
<dbReference type="Gene3D" id="3.40.630.30">
    <property type="match status" value="1"/>
</dbReference>
<evidence type="ECO:0000313" key="2">
    <source>
        <dbReference type="EMBL" id="KIX15375.1"/>
    </source>
</evidence>
<dbReference type="OrthoDB" id="9797178at2"/>
<dbReference type="SUPFAM" id="SSF55729">
    <property type="entry name" value="Acyl-CoA N-acyltransferases (Nat)"/>
    <property type="match status" value="1"/>
</dbReference>
<accession>A0A0D2K0Y5</accession>
<keyword evidence="3" id="KW-1185">Reference proteome</keyword>
<dbReference type="PROSITE" id="PS51186">
    <property type="entry name" value="GNAT"/>
    <property type="match status" value="1"/>
</dbReference>
<name>A0A0D2K0Y5_9BACT</name>
<protein>
    <submittedName>
        <fullName evidence="2">GNAT family acetyltransferase</fullName>
    </submittedName>
</protein>
<dbReference type="AlphaFoldDB" id="A0A0D2K0Y5"/>
<dbReference type="InterPro" id="IPR016181">
    <property type="entry name" value="Acyl_CoA_acyltransferase"/>
</dbReference>
<feature type="domain" description="N-acetyltransferase" evidence="1">
    <location>
        <begin position="1"/>
        <end position="156"/>
    </location>
</feature>
<comment type="caution">
    <text evidence="2">The sequence shown here is derived from an EMBL/GenBank/DDBJ whole genome shotgun (WGS) entry which is preliminary data.</text>
</comment>
<evidence type="ECO:0000313" key="3">
    <source>
        <dbReference type="Proteomes" id="UP000032233"/>
    </source>
</evidence>
<organism evidence="2 3">
    <name type="scientific">Dethiosulfatarculus sandiegensis</name>
    <dbReference type="NCBI Taxonomy" id="1429043"/>
    <lineage>
        <taxon>Bacteria</taxon>
        <taxon>Pseudomonadati</taxon>
        <taxon>Thermodesulfobacteriota</taxon>
        <taxon>Desulfarculia</taxon>
        <taxon>Desulfarculales</taxon>
        <taxon>Desulfarculaceae</taxon>
        <taxon>Dethiosulfatarculus</taxon>
    </lineage>
</organism>
<dbReference type="GO" id="GO:0016747">
    <property type="term" value="F:acyltransferase activity, transferring groups other than amino-acyl groups"/>
    <property type="evidence" value="ECO:0007669"/>
    <property type="project" value="InterPro"/>
</dbReference>
<dbReference type="EMBL" id="AZAC01000003">
    <property type="protein sequence ID" value="KIX15375.1"/>
    <property type="molecule type" value="Genomic_DNA"/>
</dbReference>
<dbReference type="InterPro" id="IPR000182">
    <property type="entry name" value="GNAT_dom"/>
</dbReference>
<dbReference type="CDD" id="cd04301">
    <property type="entry name" value="NAT_SF"/>
    <property type="match status" value="1"/>
</dbReference>
<sequence>MKIISANTLSRQDILKVHRQAFGGQKGSVISELVNDLLEDPTAEPCYSFAAVEQDTVVGHVLFTNVTISGAHEQVSAQILAPLAVLPQYQNKGVGTTLVPGALEVLKKHGVEMVFVLGHPGYYPRFGFAPAGVCGFDAPYPIPEEHAAAWMTQELKPGVIGTIKGKVLCADALHQPEHWRE</sequence>
<dbReference type="FunCoup" id="A0A0D2K0Y5">
    <property type="interactions" value="82"/>
</dbReference>
<keyword evidence="2" id="KW-0808">Transferase</keyword>